<dbReference type="PANTHER" id="PTHR32086">
    <property type="entry name" value="FANCONI ANEMIA GROUP D2 PROTEIN"/>
    <property type="match status" value="1"/>
</dbReference>
<protein>
    <recommendedName>
        <fullName evidence="9">Fanconi anemia group D2 protein</fullName>
    </recommendedName>
</protein>
<dbReference type="PANTHER" id="PTHR32086:SF0">
    <property type="entry name" value="FANCONI ANEMIA GROUP D2 PROTEIN"/>
    <property type="match status" value="1"/>
</dbReference>
<evidence type="ECO:0000256" key="5">
    <source>
        <dbReference type="ARBA" id="ARBA00093456"/>
    </source>
</evidence>
<evidence type="ECO:0000313" key="7">
    <source>
        <dbReference type="EMBL" id="KAK6628175.1"/>
    </source>
</evidence>
<accession>A0AAN8S2E0</accession>
<keyword evidence="4" id="KW-0539">Nucleus</keyword>
<feature type="compositionally biased region" description="Acidic residues" evidence="6">
    <location>
        <begin position="1401"/>
        <end position="1428"/>
    </location>
</feature>
<evidence type="ECO:0008006" key="9">
    <source>
        <dbReference type="Google" id="ProtNLM"/>
    </source>
</evidence>
<comment type="subcellular location">
    <subcellularLocation>
        <location evidence="1">Nucleus</location>
    </subcellularLocation>
</comment>
<dbReference type="InterPro" id="IPR016024">
    <property type="entry name" value="ARM-type_fold"/>
</dbReference>
<feature type="compositionally biased region" description="Low complexity" evidence="6">
    <location>
        <begin position="868"/>
        <end position="877"/>
    </location>
</feature>
<evidence type="ECO:0000313" key="8">
    <source>
        <dbReference type="Proteomes" id="UP001372834"/>
    </source>
</evidence>
<dbReference type="GO" id="GO:0031573">
    <property type="term" value="P:mitotic intra-S DNA damage checkpoint signaling"/>
    <property type="evidence" value="ECO:0007669"/>
    <property type="project" value="TreeGrafter"/>
</dbReference>
<dbReference type="Proteomes" id="UP001372834">
    <property type="component" value="Unassembled WGS sequence"/>
</dbReference>
<evidence type="ECO:0000256" key="1">
    <source>
        <dbReference type="ARBA" id="ARBA00004123"/>
    </source>
</evidence>
<dbReference type="GO" id="GO:0036297">
    <property type="term" value="P:interstrand cross-link repair"/>
    <property type="evidence" value="ECO:0007669"/>
    <property type="project" value="TreeGrafter"/>
</dbReference>
<feature type="compositionally biased region" description="Basic residues" evidence="6">
    <location>
        <begin position="856"/>
        <end position="865"/>
    </location>
</feature>
<organism evidence="7 8">
    <name type="scientific">Polyplax serrata</name>
    <name type="common">Common mouse louse</name>
    <dbReference type="NCBI Taxonomy" id="468196"/>
    <lineage>
        <taxon>Eukaryota</taxon>
        <taxon>Metazoa</taxon>
        <taxon>Ecdysozoa</taxon>
        <taxon>Arthropoda</taxon>
        <taxon>Hexapoda</taxon>
        <taxon>Insecta</taxon>
        <taxon>Pterygota</taxon>
        <taxon>Neoptera</taxon>
        <taxon>Paraneoptera</taxon>
        <taxon>Psocodea</taxon>
        <taxon>Troctomorpha</taxon>
        <taxon>Phthiraptera</taxon>
        <taxon>Anoplura</taxon>
        <taxon>Polyplacidae</taxon>
        <taxon>Polyplax</taxon>
    </lineage>
</organism>
<keyword evidence="3" id="KW-0832">Ubl conjugation</keyword>
<proteinExistence type="inferred from homology"/>
<dbReference type="GO" id="GO:0000793">
    <property type="term" value="C:condensed chromosome"/>
    <property type="evidence" value="ECO:0007669"/>
    <property type="project" value="TreeGrafter"/>
</dbReference>
<dbReference type="Pfam" id="PF14631">
    <property type="entry name" value="FancD2"/>
    <property type="match status" value="1"/>
</dbReference>
<dbReference type="InterPro" id="IPR029448">
    <property type="entry name" value="FANCD2"/>
</dbReference>
<dbReference type="EMBL" id="JAWJWE010000036">
    <property type="protein sequence ID" value="KAK6628175.1"/>
    <property type="molecule type" value="Genomic_DNA"/>
</dbReference>
<feature type="compositionally biased region" description="Polar residues" evidence="6">
    <location>
        <begin position="20"/>
        <end position="36"/>
    </location>
</feature>
<sequence length="1428" mass="159938">MLKSRLTKKRSSMLLQMSNRGSSLVKPDNTSLIVNDSDTDTDELPKEITSVLLEEDLVGNMNRESTSLMKSLTQKTQSTPKKAKNDLYNLLGRKNMNNIEEDCYFDGVLKSCGAIPLNENSSYQLSCDQAVLAIKVNDELIESKDRVTKFLKALKNKIESPEQLQKMLIHTLTAEDCDVARGPVQESLLRILLNVSCLQHPLIDILLEKLTDLALNCEENENAQMISSILRQLRFLNCAKEVKMADRLFEITQIAPISVQREIIFMLPEIVSECETEQVSVKLIDMLRSENGLTNVVVDTVTNLKLSDVACSQVQAKVMSRLDKCPIEFLPSLVQFILSKCSEDEYPRVIDGLRQNLPFTTKHLAMKKGKKEADEDSYIKQTFEIFKFSAMASRQMTEDWIKIISSATSADGIRCLDLVILIIFYCNLYGKKSQILTLIRSKVKIAVLTETHVTDMFKILNVVATEYFSSLLEVASSLIKSPQPVVSDFGALLYKQSFIHLHFYMEQTIVNELLLHVATGTPATVNTALLVLKSLCKNHKEALSQHTACLVGILVKIFDFDPVQTRLLIDIIADLIFFKTEDNSTWQDELQIFIRKQLGSSKVEIFKKGVIAAILLGKHAGMLKDNDYEHTQINKLLCTAMGTPDTCDTKRGFFNDEFSTMLYESNLNESFVEFWSAKIQNLVGALFLRNIDIECEHFPMSLQYSLNKDDDHQLVFPVVDFVISSNSEKILNIPIAVIPSTLRLLWCSKISKMVQPIFSAAIVMPEVTVFDNFHSFDETRKKIIMDCLFLCANYLVECVNAFCSRKEWDKALVRLKQLIKVRKYIGSHIHIIREYTPPLCQFYTPVSRILKNKIDKSRKKGKKRKADGSASSSTAATQGDLHVSNITPQVPAAPTEGEDWDSKVESDDPLAPYEGYFRLLHVNCVELLKAELTAKSAGISQTMSGILMDDKSWSPGSKAQTELQNDDALFLLEDCIRKTSEILGKSKGGFGFKRKTTSTATETCPEDFLNAAMSILPALMKKIATWSTYCKNLLNENEGLVDGPGMYPKESCDIKMALAAAFQFLAGILAWHGFEIPVNKSILIEILGSLTKKGNSSNIASRVTLVSNVAADAACQLAKFSKSILLLNGGVCIIKAVQTCSGFSSVSSPNLLADLCLDMLRRPWFNVRGTPEKGATYNQQIDELLKTYFATVNDRLKVVKNTAKMAFDEIYLLNDRNSSLNFMKSLSRNNFPLLYRAMCQALVSASTEELAKNKNDESRLQIWNTIVEAMMTLVEIVKIHTSRINLAALLKNSQSIIQLFFSTGMPVIEGAFRVNSVDVLKLLKSLQTVTRFLHSICCHSKITSDSLVATYVPTIRAHCERLTLEVKGVLISNKIPMECITIAILKNKDLKGNDILSQESVEGDSDDDSELPTEDNDEDRDDGDNDVE</sequence>
<gene>
    <name evidence="7" type="ORF">RUM43_001987</name>
</gene>
<comment type="similarity">
    <text evidence="5">Belongs to the Fanconi anemia protein FANCD2 family.</text>
</comment>
<feature type="region of interest" description="Disordered" evidence="6">
    <location>
        <begin position="20"/>
        <end position="40"/>
    </location>
</feature>
<dbReference type="GO" id="GO:0007129">
    <property type="term" value="P:homologous chromosome pairing at meiosis"/>
    <property type="evidence" value="ECO:0007669"/>
    <property type="project" value="TreeGrafter"/>
</dbReference>
<evidence type="ECO:0000256" key="6">
    <source>
        <dbReference type="SAM" id="MobiDB-lite"/>
    </source>
</evidence>
<evidence type="ECO:0000256" key="3">
    <source>
        <dbReference type="ARBA" id="ARBA00022843"/>
    </source>
</evidence>
<dbReference type="GO" id="GO:1990918">
    <property type="term" value="P:double-strand break repair involved in meiotic recombination"/>
    <property type="evidence" value="ECO:0007669"/>
    <property type="project" value="TreeGrafter"/>
</dbReference>
<comment type="caution">
    <text evidence="7">The sequence shown here is derived from an EMBL/GenBank/DDBJ whole genome shotgun (WGS) entry which is preliminary data.</text>
</comment>
<feature type="region of interest" description="Disordered" evidence="6">
    <location>
        <begin position="1396"/>
        <end position="1428"/>
    </location>
</feature>
<dbReference type="SUPFAM" id="SSF48371">
    <property type="entry name" value="ARM repeat"/>
    <property type="match status" value="1"/>
</dbReference>
<keyword evidence="2" id="KW-1017">Isopeptide bond</keyword>
<name>A0AAN8S2E0_POLSC</name>
<feature type="region of interest" description="Disordered" evidence="6">
    <location>
        <begin position="855"/>
        <end position="906"/>
    </location>
</feature>
<dbReference type="GO" id="GO:0070182">
    <property type="term" value="F:DNA polymerase binding"/>
    <property type="evidence" value="ECO:0007669"/>
    <property type="project" value="TreeGrafter"/>
</dbReference>
<reference evidence="7 8" key="1">
    <citation type="submission" date="2023-10" db="EMBL/GenBank/DDBJ databases">
        <title>Genomes of two closely related lineages of the louse Polyplax serrata with different host specificities.</title>
        <authorList>
            <person name="Martinu J."/>
            <person name="Tarabai H."/>
            <person name="Stefka J."/>
            <person name="Hypsa V."/>
        </authorList>
    </citation>
    <scope>NUCLEOTIDE SEQUENCE [LARGE SCALE GENOMIC DNA]</scope>
    <source>
        <strain evidence="7">HR10_N</strain>
    </source>
</reference>
<evidence type="ECO:0000256" key="4">
    <source>
        <dbReference type="ARBA" id="ARBA00023242"/>
    </source>
</evidence>
<dbReference type="GO" id="GO:0005634">
    <property type="term" value="C:nucleus"/>
    <property type="evidence" value="ECO:0007669"/>
    <property type="project" value="UniProtKB-SubCell"/>
</dbReference>
<evidence type="ECO:0000256" key="2">
    <source>
        <dbReference type="ARBA" id="ARBA00022499"/>
    </source>
</evidence>